<comment type="caution">
    <text evidence="1">The sequence shown here is derived from an EMBL/GenBank/DDBJ whole genome shotgun (WGS) entry which is preliminary data.</text>
</comment>
<sequence length="253" mass="27381">MIPAVPHIDVYLGFLLDFQGLGGHEIGHFPVAEPVGQLCAFHIRLPHAGAFCDGPEIPAEGRPVIPQLAVGPGDPPHRGAPLLPPGSGGQRQMPLKSLDAFFPHALVHVFPAQIVGHPVVLRGLGRRQLQKGKIGATGFCWVRVVIEHHARREYLPLRPMAHIPQAFMDGMFPPVGRSGVGFKIVKLHIRRAVRLQAPVVEILGHTDPGCPHRLQRSPPARMEHLVQIGAYADVHVRGDMVQGEIAGNVKPPG</sequence>
<organism evidence="1">
    <name type="scientific">bioreactor metagenome</name>
    <dbReference type="NCBI Taxonomy" id="1076179"/>
    <lineage>
        <taxon>unclassified sequences</taxon>
        <taxon>metagenomes</taxon>
        <taxon>ecological metagenomes</taxon>
    </lineage>
</organism>
<proteinExistence type="predicted"/>
<dbReference type="AlphaFoldDB" id="A0A645DMJ0"/>
<gene>
    <name evidence="1" type="ORF">SDC9_137782</name>
</gene>
<name>A0A645DMJ0_9ZZZZ</name>
<protein>
    <submittedName>
        <fullName evidence="1">Uncharacterized protein</fullName>
    </submittedName>
</protein>
<evidence type="ECO:0000313" key="1">
    <source>
        <dbReference type="EMBL" id="MPM90660.1"/>
    </source>
</evidence>
<dbReference type="EMBL" id="VSSQ01037860">
    <property type="protein sequence ID" value="MPM90660.1"/>
    <property type="molecule type" value="Genomic_DNA"/>
</dbReference>
<reference evidence="1" key="1">
    <citation type="submission" date="2019-08" db="EMBL/GenBank/DDBJ databases">
        <authorList>
            <person name="Kucharzyk K."/>
            <person name="Murdoch R.W."/>
            <person name="Higgins S."/>
            <person name="Loffler F."/>
        </authorList>
    </citation>
    <scope>NUCLEOTIDE SEQUENCE</scope>
</reference>
<accession>A0A645DMJ0</accession>